<feature type="region of interest" description="Disordered" evidence="1">
    <location>
        <begin position="1"/>
        <end position="21"/>
    </location>
</feature>
<evidence type="ECO:0000313" key="3">
    <source>
        <dbReference type="Proteomes" id="UP000728032"/>
    </source>
</evidence>
<accession>A0A7R9MM27</accession>
<dbReference type="AlphaFoldDB" id="A0A7R9MM27"/>
<organism evidence="2">
    <name type="scientific">Oppiella nova</name>
    <dbReference type="NCBI Taxonomy" id="334625"/>
    <lineage>
        <taxon>Eukaryota</taxon>
        <taxon>Metazoa</taxon>
        <taxon>Ecdysozoa</taxon>
        <taxon>Arthropoda</taxon>
        <taxon>Chelicerata</taxon>
        <taxon>Arachnida</taxon>
        <taxon>Acari</taxon>
        <taxon>Acariformes</taxon>
        <taxon>Sarcoptiformes</taxon>
        <taxon>Oribatida</taxon>
        <taxon>Brachypylina</taxon>
        <taxon>Oppioidea</taxon>
        <taxon>Oppiidae</taxon>
        <taxon>Oppiella</taxon>
    </lineage>
</organism>
<dbReference type="Proteomes" id="UP000728032">
    <property type="component" value="Unassembled WGS sequence"/>
</dbReference>
<protein>
    <submittedName>
        <fullName evidence="2">Uncharacterized protein</fullName>
    </submittedName>
</protein>
<evidence type="ECO:0000313" key="2">
    <source>
        <dbReference type="EMBL" id="CAD7662794.1"/>
    </source>
</evidence>
<gene>
    <name evidence="2" type="ORF">ONB1V03_LOCUS19354</name>
</gene>
<reference evidence="2" key="1">
    <citation type="submission" date="2020-11" db="EMBL/GenBank/DDBJ databases">
        <authorList>
            <person name="Tran Van P."/>
        </authorList>
    </citation>
    <scope>NUCLEOTIDE SEQUENCE</scope>
</reference>
<name>A0A7R9MM27_9ACAR</name>
<dbReference type="EMBL" id="OC944212">
    <property type="protein sequence ID" value="CAD7662794.1"/>
    <property type="molecule type" value="Genomic_DNA"/>
</dbReference>
<keyword evidence="3" id="KW-1185">Reference proteome</keyword>
<dbReference type="EMBL" id="CAJPVJ010029387">
    <property type="protein sequence ID" value="CAG2179931.1"/>
    <property type="molecule type" value="Genomic_DNA"/>
</dbReference>
<sequence>MNSQHREYYFSSPATTLPVPP</sequence>
<evidence type="ECO:0000256" key="1">
    <source>
        <dbReference type="SAM" id="MobiDB-lite"/>
    </source>
</evidence>
<proteinExistence type="predicted"/>